<evidence type="ECO:0000256" key="1">
    <source>
        <dbReference type="SAM" id="MobiDB-lite"/>
    </source>
</evidence>
<sequence length="110" mass="12247">MGIITCGRNSASPSKQKEQTDAAATPVIGRNRIDTSMETSVDSLFTMKAVQHAIYLLPSFPWERHSRRIFVLRLARDDSLCFLISADTSASCIELRFNAACLLAQCDYKC</sequence>
<keyword evidence="3" id="KW-1185">Reference proteome</keyword>
<evidence type="ECO:0000313" key="2">
    <source>
        <dbReference type="EMBL" id="KAL0960558.1"/>
    </source>
</evidence>
<reference evidence="3" key="1">
    <citation type="submission" date="2024-06" db="EMBL/GenBank/DDBJ databases">
        <title>Multi-omics analyses provide insights into the biosynthesis of the anticancer antibiotic pleurotin in Hohenbuehelia grisea.</title>
        <authorList>
            <person name="Weaver J.A."/>
            <person name="Alberti F."/>
        </authorList>
    </citation>
    <scope>NUCLEOTIDE SEQUENCE [LARGE SCALE GENOMIC DNA]</scope>
    <source>
        <strain evidence="3">T-177</strain>
    </source>
</reference>
<name>A0ABR3JXA7_9AGAR</name>
<gene>
    <name evidence="2" type="ORF">HGRIS_005594</name>
</gene>
<accession>A0ABR3JXA7</accession>
<evidence type="ECO:0000313" key="3">
    <source>
        <dbReference type="Proteomes" id="UP001556367"/>
    </source>
</evidence>
<protein>
    <submittedName>
        <fullName evidence="2">Uncharacterized protein</fullName>
    </submittedName>
</protein>
<dbReference type="Proteomes" id="UP001556367">
    <property type="component" value="Unassembled WGS sequence"/>
</dbReference>
<dbReference type="EMBL" id="JASNQZ010000001">
    <property type="protein sequence ID" value="KAL0960558.1"/>
    <property type="molecule type" value="Genomic_DNA"/>
</dbReference>
<comment type="caution">
    <text evidence="2">The sequence shown here is derived from an EMBL/GenBank/DDBJ whole genome shotgun (WGS) entry which is preliminary data.</text>
</comment>
<proteinExistence type="predicted"/>
<feature type="region of interest" description="Disordered" evidence="1">
    <location>
        <begin position="1"/>
        <end position="25"/>
    </location>
</feature>
<organism evidence="2 3">
    <name type="scientific">Hohenbuehelia grisea</name>
    <dbReference type="NCBI Taxonomy" id="104357"/>
    <lineage>
        <taxon>Eukaryota</taxon>
        <taxon>Fungi</taxon>
        <taxon>Dikarya</taxon>
        <taxon>Basidiomycota</taxon>
        <taxon>Agaricomycotina</taxon>
        <taxon>Agaricomycetes</taxon>
        <taxon>Agaricomycetidae</taxon>
        <taxon>Agaricales</taxon>
        <taxon>Pleurotineae</taxon>
        <taxon>Pleurotaceae</taxon>
        <taxon>Hohenbuehelia</taxon>
    </lineage>
</organism>